<organism evidence="1 2">
    <name type="scientific">Fischerella thermalis CCMEE 5268</name>
    <dbReference type="NCBI Taxonomy" id="2019662"/>
    <lineage>
        <taxon>Bacteria</taxon>
        <taxon>Bacillati</taxon>
        <taxon>Cyanobacteriota</taxon>
        <taxon>Cyanophyceae</taxon>
        <taxon>Nostocales</taxon>
        <taxon>Hapalosiphonaceae</taxon>
        <taxon>Fischerella</taxon>
    </lineage>
</organism>
<reference evidence="1 2" key="1">
    <citation type="submission" date="2017-07" db="EMBL/GenBank/DDBJ databases">
        <title>Genomes of Fischerella (Mastigocladus) sp. strains.</title>
        <authorList>
            <person name="Miller S.R."/>
        </authorList>
    </citation>
    <scope>NUCLEOTIDE SEQUENCE [LARGE SCALE GENOMIC DNA]</scope>
    <source>
        <strain evidence="1 2">CCMEE 5268</strain>
    </source>
</reference>
<comment type="caution">
    <text evidence="1">The sequence shown here is derived from an EMBL/GenBank/DDBJ whole genome shotgun (WGS) entry which is preliminary data.</text>
</comment>
<name>A0A2N6KFU3_9CYAN</name>
<sequence length="92" mass="10514">QERQELSFSIKRENKIIPLSLQRQSCSSKPLPLKTTNPPGRYANAVAHGGNPLRKSRWLTEERQRAEGVPHKFALRIANLWGPRRGQKGQVF</sequence>
<accession>A0A2N6KFU3</accession>
<feature type="non-terminal residue" evidence="1">
    <location>
        <position position="1"/>
    </location>
</feature>
<dbReference type="Proteomes" id="UP000235025">
    <property type="component" value="Unassembled WGS sequence"/>
</dbReference>
<evidence type="ECO:0000313" key="1">
    <source>
        <dbReference type="EMBL" id="PLZ98003.1"/>
    </source>
</evidence>
<protein>
    <submittedName>
        <fullName evidence="1">Uncharacterized protein</fullName>
    </submittedName>
</protein>
<proteinExistence type="predicted"/>
<dbReference type="AlphaFoldDB" id="A0A2N6KFU3"/>
<dbReference type="EMBL" id="NMQA01000145">
    <property type="protein sequence ID" value="PLZ98003.1"/>
    <property type="molecule type" value="Genomic_DNA"/>
</dbReference>
<gene>
    <name evidence="1" type="ORF">CEN50_12990</name>
</gene>
<evidence type="ECO:0000313" key="2">
    <source>
        <dbReference type="Proteomes" id="UP000235025"/>
    </source>
</evidence>